<dbReference type="EC" id="1.6.5.5" evidence="4"/>
<dbReference type="AlphaFoldDB" id="A0ABD6MXC2"/>
<evidence type="ECO:0000313" key="9">
    <source>
        <dbReference type="Proteomes" id="UP000704738"/>
    </source>
</evidence>
<name>A0ABD6MXC2_9PSED</name>
<dbReference type="FunFam" id="3.40.50.720:FF:000053">
    <property type="entry name" value="Quinone oxidoreductase 1"/>
    <property type="match status" value="1"/>
</dbReference>
<comment type="similarity">
    <text evidence="1">Belongs to the zinc-containing alcohol dehydrogenase family. Quinone oxidoreductase subfamily.</text>
</comment>
<evidence type="ECO:0000313" key="8">
    <source>
        <dbReference type="EMBL" id="NWL45593.1"/>
    </source>
</evidence>
<evidence type="ECO:0000256" key="4">
    <source>
        <dbReference type="ARBA" id="ARBA00038919"/>
    </source>
</evidence>
<dbReference type="InterPro" id="IPR036291">
    <property type="entry name" value="NAD(P)-bd_dom_sf"/>
</dbReference>
<dbReference type="Pfam" id="PF00107">
    <property type="entry name" value="ADH_zinc_N"/>
    <property type="match status" value="1"/>
</dbReference>
<dbReference type="InterPro" id="IPR047618">
    <property type="entry name" value="QOR-like"/>
</dbReference>
<dbReference type="EMBL" id="QJRE01000096">
    <property type="protein sequence ID" value="NWL45593.1"/>
    <property type="molecule type" value="Genomic_DNA"/>
</dbReference>
<evidence type="ECO:0000256" key="2">
    <source>
        <dbReference type="ARBA" id="ARBA00022857"/>
    </source>
</evidence>
<dbReference type="Proteomes" id="UP000704738">
    <property type="component" value="Unassembled WGS sequence"/>
</dbReference>
<dbReference type="Gene3D" id="3.90.180.10">
    <property type="entry name" value="Medium-chain alcohol dehydrogenases, catalytic domain"/>
    <property type="match status" value="1"/>
</dbReference>
<dbReference type="PANTHER" id="PTHR48106:SF13">
    <property type="entry name" value="QUINONE OXIDOREDUCTASE-RELATED"/>
    <property type="match status" value="1"/>
</dbReference>
<feature type="region of interest" description="Disordered" evidence="6">
    <location>
        <begin position="305"/>
        <end position="324"/>
    </location>
</feature>
<dbReference type="CDD" id="cd05286">
    <property type="entry name" value="QOR2"/>
    <property type="match status" value="1"/>
</dbReference>
<dbReference type="InterPro" id="IPR011032">
    <property type="entry name" value="GroES-like_sf"/>
</dbReference>
<dbReference type="InterPro" id="IPR013154">
    <property type="entry name" value="ADH-like_N"/>
</dbReference>
<evidence type="ECO:0000256" key="5">
    <source>
        <dbReference type="ARBA" id="ARBA00048980"/>
    </source>
</evidence>
<evidence type="ECO:0000259" key="7">
    <source>
        <dbReference type="SMART" id="SM00829"/>
    </source>
</evidence>
<dbReference type="PANTHER" id="PTHR48106">
    <property type="entry name" value="QUINONE OXIDOREDUCTASE PIG3-RELATED"/>
    <property type="match status" value="1"/>
</dbReference>
<feature type="domain" description="Enoyl reductase (ER)" evidence="7">
    <location>
        <begin position="11"/>
        <end position="322"/>
    </location>
</feature>
<dbReference type="RefSeq" id="WP_179052629.1">
    <property type="nucleotide sequence ID" value="NZ_QJRE01000096.1"/>
</dbReference>
<dbReference type="InterPro" id="IPR020843">
    <property type="entry name" value="ER"/>
</dbReference>
<evidence type="ECO:0000256" key="3">
    <source>
        <dbReference type="ARBA" id="ARBA00023002"/>
    </source>
</evidence>
<evidence type="ECO:0000256" key="1">
    <source>
        <dbReference type="ARBA" id="ARBA00010371"/>
    </source>
</evidence>
<dbReference type="GO" id="GO:0003960">
    <property type="term" value="F:quinone reductase (NADPH) activity"/>
    <property type="evidence" value="ECO:0007669"/>
    <property type="project" value="UniProtKB-EC"/>
</dbReference>
<comment type="caution">
    <text evidence="8">The sequence shown here is derived from an EMBL/GenBank/DDBJ whole genome shotgun (WGS) entry which is preliminary data.</text>
</comment>
<dbReference type="SMART" id="SM00829">
    <property type="entry name" value="PKS_ER"/>
    <property type="match status" value="1"/>
</dbReference>
<protein>
    <recommendedName>
        <fullName evidence="4">NADPH:quinone reductase</fullName>
        <ecNumber evidence="4">1.6.5.5</ecNumber>
    </recommendedName>
</protein>
<dbReference type="Gene3D" id="3.40.50.720">
    <property type="entry name" value="NAD(P)-binding Rossmann-like Domain"/>
    <property type="match status" value="1"/>
</dbReference>
<reference evidence="8 9" key="1">
    <citation type="submission" date="2018-06" db="EMBL/GenBank/DDBJ databases">
        <title>Bacteria isolated from soil of Wuhan.</title>
        <authorList>
            <person name="Xiang W."/>
            <person name="Huang C."/>
        </authorList>
    </citation>
    <scope>NUCLEOTIDE SEQUENCE [LARGE SCALE GENOMIC DNA]</scope>
    <source>
        <strain evidence="9">xwS4</strain>
    </source>
</reference>
<proteinExistence type="inferred from homology"/>
<dbReference type="SUPFAM" id="SSF51735">
    <property type="entry name" value="NAD(P)-binding Rossmann-fold domains"/>
    <property type="match status" value="1"/>
</dbReference>
<keyword evidence="2" id="KW-0521">NADP</keyword>
<gene>
    <name evidence="8" type="ORF">DM819_06850</name>
</gene>
<organism evidence="8 9">
    <name type="scientific">Pseudomonas hunanensis</name>
    <dbReference type="NCBI Taxonomy" id="1247546"/>
    <lineage>
        <taxon>Bacteria</taxon>
        <taxon>Pseudomonadati</taxon>
        <taxon>Pseudomonadota</taxon>
        <taxon>Gammaproteobacteria</taxon>
        <taxon>Pseudomonadales</taxon>
        <taxon>Pseudomonadaceae</taxon>
        <taxon>Pseudomonas</taxon>
    </lineage>
</organism>
<comment type="catalytic activity">
    <reaction evidence="5">
        <text>2 a quinone + NADPH + H(+) = 2 a 1,4-benzosemiquinone + NADP(+)</text>
        <dbReference type="Rhea" id="RHEA:14269"/>
        <dbReference type="ChEBI" id="CHEBI:15378"/>
        <dbReference type="ChEBI" id="CHEBI:57783"/>
        <dbReference type="ChEBI" id="CHEBI:58349"/>
        <dbReference type="ChEBI" id="CHEBI:132124"/>
        <dbReference type="ChEBI" id="CHEBI:134225"/>
        <dbReference type="EC" id="1.6.5.5"/>
    </reaction>
</comment>
<evidence type="ECO:0000256" key="6">
    <source>
        <dbReference type="SAM" id="MobiDB-lite"/>
    </source>
</evidence>
<dbReference type="Pfam" id="PF08240">
    <property type="entry name" value="ADH_N"/>
    <property type="match status" value="1"/>
</dbReference>
<sequence length="324" mass="33879">MVDVVRFESFGDADQLHLENVQVGEPAEGQVRLKQHAVGVNPLDISQRRGEVKIPLPSGIGLEGAGVVEAVGPNVTNVKVGDRVAYATGPIGSYAATRLFPAERLVKLPDNVSFEEAAAVLFKGITAQYLIKTTYPVTKGTNILLYGAAGGVGQLLASWAKHLGANVIGVVSKEASIERARAAGCDHVFVFDSSTLAANVQEATGGKKADVVYDGVGKPTFETSLDCLRVRGLMVSYGITSGVPDPVAVGTLNAKGSLYLTRPGLAAHVATAEAYQERAADVLDALAKGIIKAQVSKTYPLKEAGKAQQDIEHGHSKGSIVLIP</sequence>
<dbReference type="InterPro" id="IPR013149">
    <property type="entry name" value="ADH-like_C"/>
</dbReference>
<feature type="compositionally biased region" description="Basic and acidic residues" evidence="6">
    <location>
        <begin position="305"/>
        <end position="315"/>
    </location>
</feature>
<dbReference type="SUPFAM" id="SSF50129">
    <property type="entry name" value="GroES-like"/>
    <property type="match status" value="1"/>
</dbReference>
<keyword evidence="3" id="KW-0560">Oxidoreductase</keyword>
<accession>A0ABD6MXC2</accession>